<name>A0A1C9CG90_9FLOR</name>
<evidence type="ECO:0000313" key="2">
    <source>
        <dbReference type="EMBL" id="AOM67389.1"/>
    </source>
</evidence>
<feature type="signal peptide" evidence="1">
    <location>
        <begin position="1"/>
        <end position="23"/>
    </location>
</feature>
<gene>
    <name evidence="2" type="primary">orf160</name>
    <name evidence="2" type="ORF">Hrub_145</name>
</gene>
<keyword evidence="2" id="KW-0934">Plastid</keyword>
<protein>
    <submittedName>
        <fullName evidence="2">Uncharacterized protein</fullName>
    </submittedName>
</protein>
<evidence type="ECO:0000256" key="1">
    <source>
        <dbReference type="SAM" id="SignalP"/>
    </source>
</evidence>
<sequence>MQQKLPFLVNLNCLLIALHVLDSIDQRIILVNNSFIHLPNVCESVLYKISQAPNAKIHSTMYTAYIAEYLVSMLSKQQLRIASLVLLLESCKCYPTYNYYLQKYRFFFRKSFIINNVGCYYYDNDQYINIVALINLRVILLCSKTNGAYFFWLYLVHYKYNFPV</sequence>
<dbReference type="EMBL" id="KX284724">
    <property type="protein sequence ID" value="AOM67389.1"/>
    <property type="molecule type" value="Genomic_DNA"/>
</dbReference>
<dbReference type="AlphaFoldDB" id="A0A1C9CG90"/>
<geneLocation type="plastid" evidence="2"/>
<proteinExistence type="predicted"/>
<accession>A0A1C9CG90</accession>
<organism evidence="2">
    <name type="scientific">Hildenbrandia rubra</name>
    <dbReference type="NCBI Taxonomy" id="31481"/>
    <lineage>
        <taxon>Eukaryota</taxon>
        <taxon>Rhodophyta</taxon>
        <taxon>Florideophyceae</taxon>
        <taxon>Hildenbrandiophycidae</taxon>
        <taxon>Hildenbrandiales</taxon>
        <taxon>Hildenbrandiaceae</taxon>
        <taxon>Hildenbrandia</taxon>
    </lineage>
</organism>
<keyword evidence="1" id="KW-0732">Signal</keyword>
<dbReference type="RefSeq" id="YP_009294147.1">
    <property type="nucleotide sequence ID" value="NC_031146.1"/>
</dbReference>
<feature type="chain" id="PRO_5008894089" evidence="1">
    <location>
        <begin position="24"/>
        <end position="164"/>
    </location>
</feature>
<dbReference type="GeneID" id="29070053"/>
<reference evidence="2" key="1">
    <citation type="journal article" date="2016" name="BMC Biol.">
        <title>Parallel evolution of highly conserved plastid genome architecture in red seaweeds and seed plants.</title>
        <authorList>
            <person name="Lee J."/>
            <person name="Cho C.H."/>
            <person name="Park S.I."/>
            <person name="Choi J.W."/>
            <person name="Song H.S."/>
            <person name="West J.A."/>
            <person name="Bhattacharya D."/>
            <person name="Yoon H.S."/>
        </authorList>
    </citation>
    <scope>NUCLEOTIDE SEQUENCE</scope>
</reference>